<evidence type="ECO:0000259" key="7">
    <source>
        <dbReference type="Pfam" id="PF01243"/>
    </source>
</evidence>
<feature type="binding site" evidence="5 6">
    <location>
        <position position="210"/>
    </location>
    <ligand>
        <name>FMN</name>
        <dbReference type="ChEBI" id="CHEBI:58210"/>
    </ligand>
</feature>
<dbReference type="NCBIfam" id="TIGR00558">
    <property type="entry name" value="pdxH"/>
    <property type="match status" value="1"/>
</dbReference>
<feature type="binding site" evidence="5 6">
    <location>
        <begin position="165"/>
        <end position="166"/>
    </location>
    <ligand>
        <name>FMN</name>
        <dbReference type="ChEBI" id="CHEBI:58210"/>
    </ligand>
</feature>
<reference evidence="9 10" key="1">
    <citation type="submission" date="2019-08" db="EMBL/GenBank/DDBJ databases">
        <title>Draft genome sequence of Lysobacter sp. UKS-15.</title>
        <authorList>
            <person name="Im W.-T."/>
        </authorList>
    </citation>
    <scope>NUCLEOTIDE SEQUENCE [LARGE SCALE GENOMIC DNA]</scope>
    <source>
        <strain evidence="9 10">UKS-15</strain>
    </source>
</reference>
<gene>
    <name evidence="5 9" type="primary">pdxH</name>
    <name evidence="9" type="ORF">FW784_05750</name>
</gene>
<dbReference type="PROSITE" id="PS01064">
    <property type="entry name" value="PYRIDOX_OXIDASE"/>
    <property type="match status" value="1"/>
</dbReference>
<sequence length="238" mass="27064">MTAASRGLCRQLDRKRRAWASERYVGRAGGRASHHNTAMDTHPLLDEALATFDRLFAKAADAGEPDPTAMSVATATLDALPSLRMVLLKAHDARGFVFYTHLDGRKGRELQANPQAALLFHWPRIGNGVQVRVEGQVVQVPDEEADAYFTTRPRVSQLGAWASKQSETLESADAFETRLTQVEREFDGRDVPRPARWTGFRVRPRRIEFWYGAQFRLHERHVYERDATGDWSTRMLYP</sequence>
<name>A0A5D8Z722_9GAMM</name>
<dbReference type="HAMAP" id="MF_01629">
    <property type="entry name" value="PdxH"/>
    <property type="match status" value="1"/>
</dbReference>
<dbReference type="AlphaFoldDB" id="A0A5D8Z722"/>
<feature type="binding site" evidence="5 6">
    <location>
        <position position="106"/>
    </location>
    <ligand>
        <name>FMN</name>
        <dbReference type="ChEBI" id="CHEBI:58210"/>
    </ligand>
</feature>
<dbReference type="PANTHER" id="PTHR10851:SF0">
    <property type="entry name" value="PYRIDOXINE-5'-PHOSPHATE OXIDASE"/>
    <property type="match status" value="1"/>
</dbReference>
<evidence type="ECO:0000313" key="9">
    <source>
        <dbReference type="EMBL" id="TZF90336.1"/>
    </source>
</evidence>
<feature type="binding site" evidence="5">
    <location>
        <position position="89"/>
    </location>
    <ligand>
        <name>substrate</name>
    </ligand>
</feature>
<dbReference type="SUPFAM" id="SSF50475">
    <property type="entry name" value="FMN-binding split barrel"/>
    <property type="match status" value="1"/>
</dbReference>
<feature type="binding site" evidence="5 6">
    <location>
        <begin position="84"/>
        <end position="89"/>
    </location>
    <ligand>
        <name>FMN</name>
        <dbReference type="ChEBI" id="CHEBI:58210"/>
    </ligand>
</feature>
<evidence type="ECO:0000313" key="10">
    <source>
        <dbReference type="Proteomes" id="UP000323164"/>
    </source>
</evidence>
<dbReference type="NCBIfam" id="NF004231">
    <property type="entry name" value="PRK05679.1"/>
    <property type="match status" value="1"/>
</dbReference>
<feature type="binding site" evidence="5 6">
    <location>
        <position position="130"/>
    </location>
    <ligand>
        <name>FMN</name>
        <dbReference type="ChEBI" id="CHEBI:58210"/>
    </ligand>
</feature>
<comment type="similarity">
    <text evidence="1 5">Belongs to the pyridoxamine 5'-phosphate oxidase family.</text>
</comment>
<dbReference type="EC" id="1.4.3.5" evidence="5"/>
<dbReference type="EMBL" id="VTRV01000043">
    <property type="protein sequence ID" value="TZF90336.1"/>
    <property type="molecule type" value="Genomic_DNA"/>
</dbReference>
<comment type="cofactor">
    <cofactor evidence="5 6">
        <name>FMN</name>
        <dbReference type="ChEBI" id="CHEBI:58210"/>
    </cofactor>
    <text evidence="5 6">Binds 1 FMN per subunit.</text>
</comment>
<dbReference type="InterPro" id="IPR012349">
    <property type="entry name" value="Split_barrel_FMN-bd"/>
</dbReference>
<dbReference type="InterPro" id="IPR011576">
    <property type="entry name" value="Pyridox_Oxase_N"/>
</dbReference>
<comment type="pathway">
    <text evidence="5">Cofactor metabolism; pyridoxal 5'-phosphate salvage; pyridoxal 5'-phosphate from pyridoxine 5'-phosphate: step 1/1.</text>
</comment>
<dbReference type="GO" id="GO:0010181">
    <property type="term" value="F:FMN binding"/>
    <property type="evidence" value="ECO:0007669"/>
    <property type="project" value="UniProtKB-UniRule"/>
</dbReference>
<evidence type="ECO:0000259" key="8">
    <source>
        <dbReference type="Pfam" id="PF10590"/>
    </source>
</evidence>
<feature type="binding site" evidence="5 6">
    <location>
        <begin position="99"/>
        <end position="100"/>
    </location>
    <ligand>
        <name>FMN</name>
        <dbReference type="ChEBI" id="CHEBI:58210"/>
    </ligand>
</feature>
<accession>A0A5D8Z722</accession>
<keyword evidence="3 5" id="KW-0288">FMN</keyword>
<feature type="binding site" evidence="5">
    <location>
        <position position="152"/>
    </location>
    <ligand>
        <name>substrate</name>
    </ligand>
</feature>
<dbReference type="OrthoDB" id="9780392at2"/>
<feature type="domain" description="Pyridoxine 5'-phosphate oxidase dimerisation C-terminal" evidence="8">
    <location>
        <begin position="197"/>
        <end position="238"/>
    </location>
</feature>
<dbReference type="InterPro" id="IPR019576">
    <property type="entry name" value="Pyridoxamine_oxidase_dimer_C"/>
</dbReference>
<dbReference type="Pfam" id="PF01243">
    <property type="entry name" value="PNPOx_N"/>
    <property type="match status" value="1"/>
</dbReference>
<dbReference type="Gene3D" id="2.30.110.10">
    <property type="entry name" value="Electron Transport, Fmn-binding Protein, Chain A"/>
    <property type="match status" value="1"/>
</dbReference>
<evidence type="ECO:0000256" key="5">
    <source>
        <dbReference type="HAMAP-Rule" id="MF_01629"/>
    </source>
</evidence>
<proteinExistence type="inferred from homology"/>
<feature type="binding site" evidence="5 6">
    <location>
        <position position="105"/>
    </location>
    <ligand>
        <name>FMN</name>
        <dbReference type="ChEBI" id="CHEBI:58210"/>
    </ligand>
</feature>
<feature type="binding site" evidence="5">
    <location>
        <position position="156"/>
    </location>
    <ligand>
        <name>substrate</name>
    </ligand>
</feature>
<protein>
    <recommendedName>
        <fullName evidence="5">Pyridoxine/pyridoxamine 5'-phosphate oxidase</fullName>
        <ecNumber evidence="5">1.4.3.5</ecNumber>
    </recommendedName>
    <alternativeName>
        <fullName evidence="5">PNP/PMP oxidase</fullName>
        <shortName evidence="5">PNPOx</shortName>
    </alternativeName>
    <alternativeName>
        <fullName evidence="5">Pyridoxal 5'-phosphate synthase</fullName>
    </alternativeName>
</protein>
<keyword evidence="2 5" id="KW-0285">Flavoprotein</keyword>
<organism evidence="9 10">
    <name type="scientific">Cognatilysobacter lacus</name>
    <dbReference type="NCBI Taxonomy" id="1643323"/>
    <lineage>
        <taxon>Bacteria</taxon>
        <taxon>Pseudomonadati</taxon>
        <taxon>Pseudomonadota</taxon>
        <taxon>Gammaproteobacteria</taxon>
        <taxon>Lysobacterales</taxon>
        <taxon>Lysobacteraceae</taxon>
        <taxon>Cognatilysobacter</taxon>
    </lineage>
</organism>
<dbReference type="PIRSF" id="PIRSF000190">
    <property type="entry name" value="Pyd_amn-ph_oxd"/>
    <property type="match status" value="1"/>
</dbReference>
<dbReference type="GO" id="GO:0004733">
    <property type="term" value="F:pyridoxamine phosphate oxidase activity"/>
    <property type="evidence" value="ECO:0007669"/>
    <property type="project" value="UniProtKB-UniRule"/>
</dbReference>
<evidence type="ECO:0000256" key="4">
    <source>
        <dbReference type="ARBA" id="ARBA00023002"/>
    </source>
</evidence>
<comment type="pathway">
    <text evidence="5">Cofactor metabolism; pyridoxal 5'-phosphate salvage; pyridoxal 5'-phosphate from pyridoxamine 5'-phosphate: step 1/1.</text>
</comment>
<dbReference type="Pfam" id="PF10590">
    <property type="entry name" value="PNP_phzG_C"/>
    <property type="match status" value="1"/>
</dbReference>
<dbReference type="InterPro" id="IPR000659">
    <property type="entry name" value="Pyridox_Oxase"/>
</dbReference>
<feature type="binding site" evidence="5">
    <location>
        <position position="148"/>
    </location>
    <ligand>
        <name>substrate</name>
    </ligand>
</feature>
<keyword evidence="10" id="KW-1185">Reference proteome</keyword>
<evidence type="ECO:0000256" key="1">
    <source>
        <dbReference type="ARBA" id="ARBA00007301"/>
    </source>
</evidence>
<keyword evidence="4 5" id="KW-0560">Oxidoreductase</keyword>
<keyword evidence="5" id="KW-0664">Pyridoxine biosynthesis</keyword>
<evidence type="ECO:0000256" key="6">
    <source>
        <dbReference type="PIRSR" id="PIRSR000190-2"/>
    </source>
</evidence>
<feature type="binding site" evidence="5 6">
    <location>
        <position position="220"/>
    </location>
    <ligand>
        <name>FMN</name>
        <dbReference type="ChEBI" id="CHEBI:58210"/>
    </ligand>
</feature>
<dbReference type="UniPathway" id="UPA01068">
    <property type="reaction ID" value="UER00304"/>
</dbReference>
<dbReference type="Proteomes" id="UP000323164">
    <property type="component" value="Unassembled WGS sequence"/>
</dbReference>
<comment type="function">
    <text evidence="5">Catalyzes the oxidation of either pyridoxine 5'-phosphate (PNP) or pyridoxamine 5'-phosphate (PMP) into pyridoxal 5'-phosphate (PLP).</text>
</comment>
<dbReference type="PANTHER" id="PTHR10851">
    <property type="entry name" value="PYRIDOXINE-5-PHOSPHATE OXIDASE"/>
    <property type="match status" value="1"/>
</dbReference>
<feature type="domain" description="Pyridoxamine 5'-phosphate oxidase N-terminal" evidence="7">
    <location>
        <begin position="58"/>
        <end position="183"/>
    </location>
</feature>
<dbReference type="GO" id="GO:0008615">
    <property type="term" value="P:pyridoxine biosynthetic process"/>
    <property type="evidence" value="ECO:0007669"/>
    <property type="project" value="UniProtKB-UniRule"/>
</dbReference>
<evidence type="ECO:0000256" key="2">
    <source>
        <dbReference type="ARBA" id="ARBA00022630"/>
    </source>
</evidence>
<comment type="caution">
    <text evidence="9">The sequence shown here is derived from an EMBL/GenBank/DDBJ whole genome shotgun (WGS) entry which is preliminary data.</text>
</comment>
<evidence type="ECO:0000256" key="3">
    <source>
        <dbReference type="ARBA" id="ARBA00022643"/>
    </source>
</evidence>
<feature type="binding site" evidence="5">
    <location>
        <begin position="216"/>
        <end position="218"/>
    </location>
    <ligand>
        <name>substrate</name>
    </ligand>
</feature>
<comment type="subunit">
    <text evidence="5">Homodimer.</text>
</comment>
<comment type="catalytic activity">
    <reaction evidence="5">
        <text>pyridoxamine 5'-phosphate + O2 + H2O = pyridoxal 5'-phosphate + H2O2 + NH4(+)</text>
        <dbReference type="Rhea" id="RHEA:15817"/>
        <dbReference type="ChEBI" id="CHEBI:15377"/>
        <dbReference type="ChEBI" id="CHEBI:15379"/>
        <dbReference type="ChEBI" id="CHEBI:16240"/>
        <dbReference type="ChEBI" id="CHEBI:28938"/>
        <dbReference type="ChEBI" id="CHEBI:58451"/>
        <dbReference type="ChEBI" id="CHEBI:597326"/>
        <dbReference type="EC" id="1.4.3.5"/>
    </reaction>
</comment>
<comment type="catalytic activity">
    <reaction evidence="5">
        <text>pyridoxine 5'-phosphate + O2 = pyridoxal 5'-phosphate + H2O2</text>
        <dbReference type="Rhea" id="RHEA:15149"/>
        <dbReference type="ChEBI" id="CHEBI:15379"/>
        <dbReference type="ChEBI" id="CHEBI:16240"/>
        <dbReference type="ChEBI" id="CHEBI:58589"/>
        <dbReference type="ChEBI" id="CHEBI:597326"/>
        <dbReference type="EC" id="1.4.3.5"/>
    </reaction>
</comment>
<dbReference type="InterPro" id="IPR019740">
    <property type="entry name" value="Pyridox_Oxase_CS"/>
</dbReference>